<dbReference type="AlphaFoldDB" id="A0A0D1ZEK7"/>
<dbReference type="EMBL" id="KN847044">
    <property type="protein sequence ID" value="KIW26161.1"/>
    <property type="molecule type" value="Genomic_DNA"/>
</dbReference>
<keyword evidence="4" id="KW-0539">Nucleus</keyword>
<dbReference type="GO" id="GO:0008270">
    <property type="term" value="F:zinc ion binding"/>
    <property type="evidence" value="ECO:0007669"/>
    <property type="project" value="InterPro"/>
</dbReference>
<dbReference type="Pfam" id="PF00172">
    <property type="entry name" value="Zn_clus"/>
    <property type="match status" value="1"/>
</dbReference>
<evidence type="ECO:0000259" key="5">
    <source>
        <dbReference type="PROSITE" id="PS50048"/>
    </source>
</evidence>
<evidence type="ECO:0000313" key="7">
    <source>
        <dbReference type="Proteomes" id="UP000054466"/>
    </source>
</evidence>
<evidence type="ECO:0000256" key="4">
    <source>
        <dbReference type="ARBA" id="ARBA00023242"/>
    </source>
</evidence>
<organism evidence="6 7">
    <name type="scientific">Cladophialophora immunda</name>
    <dbReference type="NCBI Taxonomy" id="569365"/>
    <lineage>
        <taxon>Eukaryota</taxon>
        <taxon>Fungi</taxon>
        <taxon>Dikarya</taxon>
        <taxon>Ascomycota</taxon>
        <taxon>Pezizomycotina</taxon>
        <taxon>Eurotiomycetes</taxon>
        <taxon>Chaetothyriomycetidae</taxon>
        <taxon>Chaetothyriales</taxon>
        <taxon>Herpotrichiellaceae</taxon>
        <taxon>Cladophialophora</taxon>
    </lineage>
</organism>
<sequence length="523" mass="59183">MSVVRTCLPCRVAKAKCDRVRPICGRCTQRGLTCSGFPADTDFMFRDENEASQKNSERARREVREGKAPAMSFDVLPSQVLQEQHPQASTHVVEPGLLLQYPWLSDRALAEVPGPLKRDVETRAVARFFVNWTLYPGNDGVVPGHMHDLYPLYLSAPPGSVLWLAVRAVACADMRHESVGDTPFHIKARQYYGAALNGLRVVAHEEHRLASDQVLAAILLIDNFEKMYLARIGPLGPHRDAIKHILHSGGNDYLFNQSSFALGCLAHKRLQARQILLREEPDPEQIMWVSKLNVDQPDIHITADVLHMNILFAAAKKLTESGEEVGSSLEEKVEQSTQLAHSIQNLIASIESWTSAMTGLWKPEVTDPQQIAQPREMDEPFDLPIPHFPYARMLSYHNLWLGCLWNFHAASQIVLRESLVDVINYGATIHGREPDRENMERIHTEQEAVDKLSSVIMWSIPLLLGFTRRYDSHPRSPPPGKMVGRLFCLCSMWVIQKARFTSLEHKQTASEVTKWINDRYRLG</sequence>
<dbReference type="RefSeq" id="XP_016246377.1">
    <property type="nucleotide sequence ID" value="XM_016396521.1"/>
</dbReference>
<dbReference type="OrthoDB" id="5355161at2759"/>
<dbReference type="VEuPathDB" id="FungiDB:PV07_09278"/>
<evidence type="ECO:0000313" key="6">
    <source>
        <dbReference type="EMBL" id="KIW26161.1"/>
    </source>
</evidence>
<dbReference type="PANTHER" id="PTHR38791">
    <property type="entry name" value="ZN(II)2CYS6 TRANSCRIPTION FACTOR (EUROFUNG)-RELATED-RELATED"/>
    <property type="match status" value="1"/>
</dbReference>
<dbReference type="GeneID" id="27348472"/>
<dbReference type="CDD" id="cd00067">
    <property type="entry name" value="GAL4"/>
    <property type="match status" value="1"/>
</dbReference>
<evidence type="ECO:0000256" key="2">
    <source>
        <dbReference type="ARBA" id="ARBA00023125"/>
    </source>
</evidence>
<dbReference type="SUPFAM" id="SSF57701">
    <property type="entry name" value="Zn2/Cys6 DNA-binding domain"/>
    <property type="match status" value="1"/>
</dbReference>
<dbReference type="PANTHER" id="PTHR38791:SF11">
    <property type="entry name" value="ZN(II)2CYS6 TRANSCRIPTION FACTOR (EUROFUNG)"/>
    <property type="match status" value="1"/>
</dbReference>
<accession>A0A0D1ZEK7</accession>
<dbReference type="InterPro" id="IPR001138">
    <property type="entry name" value="Zn2Cys6_DnaBD"/>
</dbReference>
<keyword evidence="2" id="KW-0238">DNA-binding</keyword>
<feature type="domain" description="Zn(2)-C6 fungal-type" evidence="5">
    <location>
        <begin position="6"/>
        <end position="35"/>
    </location>
</feature>
<proteinExistence type="predicted"/>
<dbReference type="Proteomes" id="UP000054466">
    <property type="component" value="Unassembled WGS sequence"/>
</dbReference>
<dbReference type="InterPro" id="IPR053175">
    <property type="entry name" value="DHMBA_Reg_Transcription_Factor"/>
</dbReference>
<keyword evidence="3" id="KW-0804">Transcription</keyword>
<dbReference type="SMART" id="SM00066">
    <property type="entry name" value="GAL4"/>
    <property type="match status" value="1"/>
</dbReference>
<dbReference type="Gene3D" id="4.10.240.10">
    <property type="entry name" value="Zn(2)-C6 fungal-type DNA-binding domain"/>
    <property type="match status" value="1"/>
</dbReference>
<keyword evidence="7" id="KW-1185">Reference proteome</keyword>
<name>A0A0D1ZEK7_9EURO</name>
<protein>
    <recommendedName>
        <fullName evidence="5">Zn(2)-C6 fungal-type domain-containing protein</fullName>
    </recommendedName>
</protein>
<dbReference type="PROSITE" id="PS50048">
    <property type="entry name" value="ZN2_CY6_FUNGAL_2"/>
    <property type="match status" value="1"/>
</dbReference>
<dbReference type="GO" id="GO:0003677">
    <property type="term" value="F:DNA binding"/>
    <property type="evidence" value="ECO:0007669"/>
    <property type="project" value="UniProtKB-KW"/>
</dbReference>
<reference evidence="6 7" key="1">
    <citation type="submission" date="2015-01" db="EMBL/GenBank/DDBJ databases">
        <title>The Genome Sequence of Cladophialophora immunda CBS83496.</title>
        <authorList>
            <consortium name="The Broad Institute Genomics Platform"/>
            <person name="Cuomo C."/>
            <person name="de Hoog S."/>
            <person name="Gorbushina A."/>
            <person name="Stielow B."/>
            <person name="Teixiera M."/>
            <person name="Abouelleil A."/>
            <person name="Chapman S.B."/>
            <person name="Priest M."/>
            <person name="Young S.K."/>
            <person name="Wortman J."/>
            <person name="Nusbaum C."/>
            <person name="Birren B."/>
        </authorList>
    </citation>
    <scope>NUCLEOTIDE SEQUENCE [LARGE SCALE GENOMIC DNA]</scope>
    <source>
        <strain evidence="6 7">CBS 83496</strain>
    </source>
</reference>
<dbReference type="PROSITE" id="PS00463">
    <property type="entry name" value="ZN2_CY6_FUNGAL_1"/>
    <property type="match status" value="1"/>
</dbReference>
<dbReference type="GO" id="GO:0000981">
    <property type="term" value="F:DNA-binding transcription factor activity, RNA polymerase II-specific"/>
    <property type="evidence" value="ECO:0007669"/>
    <property type="project" value="InterPro"/>
</dbReference>
<evidence type="ECO:0000256" key="3">
    <source>
        <dbReference type="ARBA" id="ARBA00023163"/>
    </source>
</evidence>
<gene>
    <name evidence="6" type="ORF">PV07_09278</name>
</gene>
<dbReference type="InterPro" id="IPR036864">
    <property type="entry name" value="Zn2-C6_fun-type_DNA-bd_sf"/>
</dbReference>
<dbReference type="HOGENOM" id="CLU_516835_0_0_1"/>
<evidence type="ECO:0000256" key="1">
    <source>
        <dbReference type="ARBA" id="ARBA00023015"/>
    </source>
</evidence>
<keyword evidence="1" id="KW-0805">Transcription regulation</keyword>